<dbReference type="EMBL" id="BX284606">
    <property type="protein sequence ID" value="CCG28067.1"/>
    <property type="molecule type" value="Genomic_DNA"/>
</dbReference>
<protein>
    <submittedName>
        <fullName evidence="2">G_PROTEIN_RECEP_F1_2 domain-containing protein</fullName>
    </submittedName>
</protein>
<organism evidence="2 3">
    <name type="scientific">Caenorhabditis elegans</name>
    <dbReference type="NCBI Taxonomy" id="6239"/>
    <lineage>
        <taxon>Eukaryota</taxon>
        <taxon>Metazoa</taxon>
        <taxon>Ecdysozoa</taxon>
        <taxon>Nematoda</taxon>
        <taxon>Chromadorea</taxon>
        <taxon>Rhabditida</taxon>
        <taxon>Rhabditina</taxon>
        <taxon>Rhabditomorpha</taxon>
        <taxon>Rhabditoidea</taxon>
        <taxon>Rhabditidae</taxon>
        <taxon>Peloderinae</taxon>
        <taxon>Caenorhabditis</taxon>
    </lineage>
</organism>
<evidence type="ECO:0000313" key="2">
    <source>
        <dbReference type="EMBL" id="CCG28067.1"/>
    </source>
</evidence>
<feature type="transmembrane region" description="Helical" evidence="1">
    <location>
        <begin position="234"/>
        <end position="258"/>
    </location>
</feature>
<dbReference type="Bgee" id="WBGene00219362">
    <property type="expression patterns" value="Expressed in pharyngeal muscle cell (C elegans) and 3 other cell types or tissues"/>
</dbReference>
<dbReference type="AGR" id="WB:WBGene00219362"/>
<feature type="transmembrane region" description="Helical" evidence="1">
    <location>
        <begin position="76"/>
        <end position="99"/>
    </location>
</feature>
<dbReference type="OMA" id="SVCLVIK"/>
<dbReference type="WormBase" id="ZK470.14">
    <property type="protein sequence ID" value="CE47351"/>
    <property type="gene ID" value="WBGene00219362"/>
</dbReference>
<dbReference type="InParanoid" id="H8W3Z1"/>
<dbReference type="PaxDb" id="6239-ZK470.14"/>
<dbReference type="FunCoup" id="H8W3Z1">
    <property type="interactions" value="254"/>
</dbReference>
<sequence length="368" mass="42261">MNFTNITSFDGNETEVFDTSWSLSTPSQSTEEAFTTGPHNYYNHHDQIDYVAFIKFINTSSIFAYPGVLNTDIFNFIRLGLTILGIICNISVLVANLVNGRNKHGILKIRLLVLFLILVMTITCILMTVIFVFDCLTNIYVDLQTLLSEPEYHDEMSFLWRNLADFLLQPMFDLQSIMMMYIALDRYASLYVGYWPFAENRKRLAYFLIAPLVFAFILMSSGIHYLILPFESFIYARLALLLLPSAISFLLLSVCLVIKKERLNYDPGFSISLSKALVRVLYVVVIIDFLSRLFLFFRLAEDNIDFVVLTGSENGDFVLHTFLNVGLQVSICVYYLSPVYIPIALSLFVKHFRDSICCCQRLNKVHII</sequence>
<dbReference type="Proteomes" id="UP000001940">
    <property type="component" value="Chromosome X"/>
</dbReference>
<dbReference type="RefSeq" id="NP_001257006.1">
    <property type="nucleotide sequence ID" value="NM_001270077.1"/>
</dbReference>
<evidence type="ECO:0000313" key="4">
    <source>
        <dbReference type="WormBase" id="ZK470.14"/>
    </source>
</evidence>
<dbReference type="GeneID" id="13220194"/>
<proteinExistence type="predicted"/>
<dbReference type="HOGENOM" id="CLU_842588_0_0_1"/>
<dbReference type="eggNOG" id="KOG1944">
    <property type="taxonomic scope" value="Eukaryota"/>
</dbReference>
<dbReference type="CTD" id="13220194"/>
<feature type="transmembrane region" description="Helical" evidence="1">
    <location>
        <begin position="279"/>
        <end position="297"/>
    </location>
</feature>
<feature type="transmembrane region" description="Helical" evidence="1">
    <location>
        <begin position="204"/>
        <end position="228"/>
    </location>
</feature>
<reference evidence="2 3" key="1">
    <citation type="journal article" date="1998" name="Science">
        <title>Genome sequence of the nematode C. elegans: a platform for investigating biology.</title>
        <authorList>
            <consortium name="The C. elegans sequencing consortium"/>
            <person name="Sulson J.E."/>
            <person name="Waterston R."/>
        </authorList>
    </citation>
    <scope>NUCLEOTIDE SEQUENCE [LARGE SCALE GENOMIC DNA]</scope>
    <source>
        <strain evidence="2 3">Bristol N2</strain>
    </source>
</reference>
<keyword evidence="1" id="KW-1133">Transmembrane helix</keyword>
<keyword evidence="1" id="KW-0812">Transmembrane</keyword>
<name>H8W3Z1_CAEEL</name>
<dbReference type="OrthoDB" id="5798401at2759"/>
<dbReference type="AlphaFoldDB" id="H8W3Z1"/>
<gene>
    <name evidence="2" type="ORF">CELE_ZK470.14</name>
    <name evidence="2 4" type="ORF">ZK470.14</name>
</gene>
<keyword evidence="1" id="KW-0472">Membrane</keyword>
<accession>H8W3Z1</accession>
<dbReference type="KEGG" id="cel:CELE_ZK470.14"/>
<evidence type="ECO:0000313" key="3">
    <source>
        <dbReference type="Proteomes" id="UP000001940"/>
    </source>
</evidence>
<keyword evidence="3" id="KW-1185">Reference proteome</keyword>
<feature type="transmembrane region" description="Helical" evidence="1">
    <location>
        <begin position="111"/>
        <end position="133"/>
    </location>
</feature>
<evidence type="ECO:0000256" key="1">
    <source>
        <dbReference type="SAM" id="Phobius"/>
    </source>
</evidence>